<keyword evidence="3" id="KW-0805">Transcription regulation</keyword>
<dbReference type="Pfam" id="PF08493">
    <property type="entry name" value="AflR"/>
    <property type="match status" value="1"/>
</dbReference>
<dbReference type="InterPro" id="IPR001138">
    <property type="entry name" value="Zn2Cys6_DnaBD"/>
</dbReference>
<dbReference type="InterPro" id="IPR013700">
    <property type="entry name" value="AflR"/>
</dbReference>
<feature type="region of interest" description="Disordered" evidence="7">
    <location>
        <begin position="133"/>
        <end position="159"/>
    </location>
</feature>
<protein>
    <recommendedName>
        <fullName evidence="8">Zn(2)-C6 fungal-type domain-containing protein</fullName>
    </recommendedName>
</protein>
<dbReference type="CDD" id="cd00067">
    <property type="entry name" value="GAL4"/>
    <property type="match status" value="1"/>
</dbReference>
<dbReference type="EMBL" id="JAXOVC010000006">
    <property type="protein sequence ID" value="KAK4499857.1"/>
    <property type="molecule type" value="Genomic_DNA"/>
</dbReference>
<evidence type="ECO:0000256" key="6">
    <source>
        <dbReference type="ARBA" id="ARBA00023242"/>
    </source>
</evidence>
<dbReference type="InterPro" id="IPR051711">
    <property type="entry name" value="Stress_Response_Reg"/>
</dbReference>
<accession>A0ABR0EEG0</accession>
<comment type="subcellular location">
    <subcellularLocation>
        <location evidence="1">Nucleus</location>
    </subcellularLocation>
</comment>
<reference evidence="9 10" key="1">
    <citation type="journal article" date="2023" name="G3 (Bethesda)">
        <title>A chromosome-level genome assembly of Zasmidium syzygii isolated from banana leaves.</title>
        <authorList>
            <person name="van Westerhoven A.C."/>
            <person name="Mehrabi R."/>
            <person name="Talebi R."/>
            <person name="Steentjes M.B.F."/>
            <person name="Corcolon B."/>
            <person name="Chong P.A."/>
            <person name="Kema G.H.J."/>
            <person name="Seidl M.F."/>
        </authorList>
    </citation>
    <scope>NUCLEOTIDE SEQUENCE [LARGE SCALE GENOMIC DNA]</scope>
    <source>
        <strain evidence="9 10">P124</strain>
    </source>
</reference>
<name>A0ABR0EEG0_ZASCE</name>
<feature type="region of interest" description="Disordered" evidence="7">
    <location>
        <begin position="42"/>
        <end position="114"/>
    </location>
</feature>
<dbReference type="PANTHER" id="PTHR47540:SF2">
    <property type="entry name" value="ZN(II)2CYS6 TRANSCRIPTION FACTOR (EUROFUNG)"/>
    <property type="match status" value="1"/>
</dbReference>
<evidence type="ECO:0000256" key="4">
    <source>
        <dbReference type="ARBA" id="ARBA00023125"/>
    </source>
</evidence>
<dbReference type="PROSITE" id="PS50048">
    <property type="entry name" value="ZN2_CY6_FUNGAL_2"/>
    <property type="match status" value="1"/>
</dbReference>
<evidence type="ECO:0000256" key="2">
    <source>
        <dbReference type="ARBA" id="ARBA00022723"/>
    </source>
</evidence>
<keyword evidence="4" id="KW-0238">DNA-binding</keyword>
<gene>
    <name evidence="9" type="ORF">PRZ48_008043</name>
</gene>
<dbReference type="PROSITE" id="PS00463">
    <property type="entry name" value="ZN2_CY6_FUNGAL_1"/>
    <property type="match status" value="1"/>
</dbReference>
<dbReference type="PRINTS" id="PR00755">
    <property type="entry name" value="AFLATOXINBRP"/>
</dbReference>
<dbReference type="InterPro" id="IPR036864">
    <property type="entry name" value="Zn2-C6_fun-type_DNA-bd_sf"/>
</dbReference>
<organism evidence="9 10">
    <name type="scientific">Zasmidium cellare</name>
    <name type="common">Wine cellar mold</name>
    <name type="synonym">Racodium cellare</name>
    <dbReference type="NCBI Taxonomy" id="395010"/>
    <lineage>
        <taxon>Eukaryota</taxon>
        <taxon>Fungi</taxon>
        <taxon>Dikarya</taxon>
        <taxon>Ascomycota</taxon>
        <taxon>Pezizomycotina</taxon>
        <taxon>Dothideomycetes</taxon>
        <taxon>Dothideomycetidae</taxon>
        <taxon>Mycosphaerellales</taxon>
        <taxon>Mycosphaerellaceae</taxon>
        <taxon>Zasmidium</taxon>
    </lineage>
</organism>
<evidence type="ECO:0000256" key="1">
    <source>
        <dbReference type="ARBA" id="ARBA00004123"/>
    </source>
</evidence>
<dbReference type="SUPFAM" id="SSF57701">
    <property type="entry name" value="Zn2/Cys6 DNA-binding domain"/>
    <property type="match status" value="1"/>
</dbReference>
<feature type="compositionally biased region" description="Polar residues" evidence="7">
    <location>
        <begin position="50"/>
        <end position="59"/>
    </location>
</feature>
<keyword evidence="10" id="KW-1185">Reference proteome</keyword>
<dbReference type="SMART" id="SM00066">
    <property type="entry name" value="GAL4"/>
    <property type="match status" value="1"/>
</dbReference>
<feature type="domain" description="Zn(2)-C6 fungal-type" evidence="8">
    <location>
        <begin position="9"/>
        <end position="39"/>
    </location>
</feature>
<evidence type="ECO:0000256" key="7">
    <source>
        <dbReference type="SAM" id="MobiDB-lite"/>
    </source>
</evidence>
<evidence type="ECO:0000313" key="9">
    <source>
        <dbReference type="EMBL" id="KAK4499857.1"/>
    </source>
</evidence>
<keyword evidence="2" id="KW-0479">Metal-binding</keyword>
<dbReference type="Gene3D" id="4.10.240.10">
    <property type="entry name" value="Zn(2)-C6 fungal-type DNA-binding domain"/>
    <property type="match status" value="1"/>
</dbReference>
<evidence type="ECO:0000256" key="3">
    <source>
        <dbReference type="ARBA" id="ARBA00023015"/>
    </source>
</evidence>
<dbReference type="Pfam" id="PF00172">
    <property type="entry name" value="Zn_clus"/>
    <property type="match status" value="1"/>
</dbReference>
<evidence type="ECO:0000259" key="8">
    <source>
        <dbReference type="PROSITE" id="PS50048"/>
    </source>
</evidence>
<evidence type="ECO:0000313" key="10">
    <source>
        <dbReference type="Proteomes" id="UP001305779"/>
    </source>
</evidence>
<evidence type="ECO:0000256" key="5">
    <source>
        <dbReference type="ARBA" id="ARBA00023163"/>
    </source>
</evidence>
<dbReference type="PANTHER" id="PTHR47540">
    <property type="entry name" value="THIAMINE REPRESSIBLE GENES REGULATORY PROTEIN THI5"/>
    <property type="match status" value="1"/>
</dbReference>
<keyword evidence="6" id="KW-0539">Nucleus</keyword>
<feature type="compositionally biased region" description="Low complexity" evidence="7">
    <location>
        <begin position="102"/>
        <end position="114"/>
    </location>
</feature>
<proteinExistence type="predicted"/>
<sequence length="377" mass="41167">MSQIKYRAACDHCSATKIKCNQERPICARCKALGRECHYSRSLRAGKPPRSSQGLNRKLSNAPVLPRHSTPTEPIVAAPYPTPPAVVHSNGADAFQFPELPPTDGSSSSTSPMGPDWFFDFNNGSDLLGDMRMPPPLESNDINAPLSPPGSGKQGHTPSSMEFTRFEDLINMPPPTPVMIPSNSSNNDTDRCARLATETLNSLYEMPTTQIDSTGTKQPSVDQALSTTARAVQSTHDLITCSCSKDFYLPMLIAIIASKIIAWYQAVAFVRDPYTELPEGKQCTREVVVEAPLTLGAYQLDDKVGWVLKNQIVLGQLQRLNEVISRYNALYCAEGSSGHLAEGSRLYGSMGGFLKSRLQYTVQEIESRLKASGHASQ</sequence>
<comment type="caution">
    <text evidence="9">The sequence shown here is derived from an EMBL/GenBank/DDBJ whole genome shotgun (WGS) entry which is preliminary data.</text>
</comment>
<dbReference type="Proteomes" id="UP001305779">
    <property type="component" value="Unassembled WGS sequence"/>
</dbReference>
<keyword evidence="5" id="KW-0804">Transcription</keyword>